<comment type="caution">
    <text evidence="2">The sequence shown here is derived from an EMBL/GenBank/DDBJ whole genome shotgun (WGS) entry which is preliminary data.</text>
</comment>
<accession>A0A558R5K5</accession>
<dbReference type="OrthoDB" id="7846052at2"/>
<name>A0A558R5K5_9SPHN</name>
<dbReference type="Pfam" id="PF09673">
    <property type="entry name" value="TrbC_Ftype"/>
    <property type="match status" value="1"/>
</dbReference>
<keyword evidence="3" id="KW-1185">Reference proteome</keyword>
<reference evidence="2 3" key="1">
    <citation type="submission" date="2019-07" db="EMBL/GenBank/DDBJ databases">
        <title>Sphingomonas solaris sp. nov., isolated from a solar panel from Boston, Massachusetts.</title>
        <authorList>
            <person name="Tanner K."/>
            <person name="Pascual J."/>
            <person name="Mancuso C."/>
            <person name="Pereto J."/>
            <person name="Khalil A."/>
            <person name="Vilanova C."/>
        </authorList>
    </citation>
    <scope>NUCLEOTIDE SEQUENCE [LARGE SCALE GENOMIC DNA]</scope>
    <source>
        <strain evidence="2 3">R4DWN</strain>
    </source>
</reference>
<evidence type="ECO:0000313" key="2">
    <source>
        <dbReference type="EMBL" id="TVV74628.1"/>
    </source>
</evidence>
<evidence type="ECO:0000256" key="1">
    <source>
        <dbReference type="SAM" id="SignalP"/>
    </source>
</evidence>
<protein>
    <submittedName>
        <fullName evidence="2">Type-F conjugative transfer system pilin assembly protein TrbC</fullName>
    </submittedName>
</protein>
<sequence>MRCHLTLITTGAALAGVLLGLASGGGAQTVDGLDLAKVRARAKLAPADAEAFATSIARRGQSLKQEAAETAATARAAMSSFARATKPSADPASTFDFDAMVAVSARQMAPEDAPRLVAFASLSMPAPSLKAMIADVSKAGGVVVFRGLPGNSARTFTTALAKLLPAGEVRSAVGIDPRLFRAFEVDAVPAYVVTATDFDLCDGFDCRTALPPHDRIDGNVTLAHALETFASSNGPAARVAAIHRARLGGDRL</sequence>
<gene>
    <name evidence="2" type="primary">trbC</name>
    <name evidence="2" type="ORF">FOY91_09235</name>
</gene>
<evidence type="ECO:0000313" key="3">
    <source>
        <dbReference type="Proteomes" id="UP000318681"/>
    </source>
</evidence>
<keyword evidence="1" id="KW-0732">Signal</keyword>
<organism evidence="2 3">
    <name type="scientific">Alterirhizorhabdus solaris</name>
    <dbReference type="NCBI Taxonomy" id="2529389"/>
    <lineage>
        <taxon>Bacteria</taxon>
        <taxon>Pseudomonadati</taxon>
        <taxon>Pseudomonadota</taxon>
        <taxon>Alphaproteobacteria</taxon>
        <taxon>Sphingomonadales</taxon>
        <taxon>Rhizorhabdaceae</taxon>
        <taxon>Alterirhizorhabdus</taxon>
    </lineage>
</organism>
<proteinExistence type="predicted"/>
<dbReference type="EMBL" id="VNIM01000030">
    <property type="protein sequence ID" value="TVV74628.1"/>
    <property type="molecule type" value="Genomic_DNA"/>
</dbReference>
<dbReference type="Proteomes" id="UP000318681">
    <property type="component" value="Unassembled WGS sequence"/>
</dbReference>
<feature type="chain" id="PRO_5021734387" evidence="1">
    <location>
        <begin position="28"/>
        <end position="252"/>
    </location>
</feature>
<dbReference type="AlphaFoldDB" id="A0A558R5K5"/>
<dbReference type="NCBIfam" id="TIGR02742">
    <property type="entry name" value="TrbC_Ftype"/>
    <property type="match status" value="1"/>
</dbReference>
<dbReference type="InterPro" id="IPR019106">
    <property type="entry name" value="T4SS_TrbC"/>
</dbReference>
<feature type="signal peptide" evidence="1">
    <location>
        <begin position="1"/>
        <end position="27"/>
    </location>
</feature>
<dbReference type="RefSeq" id="WP_145150407.1">
    <property type="nucleotide sequence ID" value="NZ_VNIM01000030.1"/>
</dbReference>
<dbReference type="InterPro" id="IPR014113">
    <property type="entry name" value="T4SS_TrbC_subgr"/>
</dbReference>